<evidence type="ECO:0000313" key="8">
    <source>
        <dbReference type="Proteomes" id="UP000199598"/>
    </source>
</evidence>
<gene>
    <name evidence="5" type="primary">ubiX</name>
    <name evidence="7" type="ORF">SAMN04488518_101773</name>
</gene>
<dbReference type="Pfam" id="PF02441">
    <property type="entry name" value="Flavoprotein"/>
    <property type="match status" value="1"/>
</dbReference>
<evidence type="ECO:0000256" key="2">
    <source>
        <dbReference type="ARBA" id="ARBA00022630"/>
    </source>
</evidence>
<keyword evidence="2 5" id="KW-0285">Flavoprotein</keyword>
<evidence type="ECO:0000256" key="4">
    <source>
        <dbReference type="ARBA" id="ARBA00022679"/>
    </source>
</evidence>
<dbReference type="Gene3D" id="3.40.50.1950">
    <property type="entry name" value="Flavin prenyltransferase-like"/>
    <property type="match status" value="1"/>
</dbReference>
<keyword evidence="4 5" id="KW-0808">Transferase</keyword>
<feature type="binding site" evidence="5">
    <location>
        <begin position="11"/>
        <end position="13"/>
    </location>
    <ligand>
        <name>FMN</name>
        <dbReference type="ChEBI" id="CHEBI:58210"/>
    </ligand>
</feature>
<evidence type="ECO:0000259" key="6">
    <source>
        <dbReference type="Pfam" id="PF02441"/>
    </source>
</evidence>
<evidence type="ECO:0000256" key="5">
    <source>
        <dbReference type="HAMAP-Rule" id="MF_01984"/>
    </source>
</evidence>
<protein>
    <recommendedName>
        <fullName evidence="5">Flavin prenyltransferase UbiX</fullName>
        <ecNumber evidence="5">2.5.1.129</ecNumber>
    </recommendedName>
</protein>
<dbReference type="InterPro" id="IPR004507">
    <property type="entry name" value="UbiX-like"/>
</dbReference>
<comment type="caution">
    <text evidence="7">The sequence shown here is derived from an EMBL/GenBank/DDBJ whole genome shotgun (WGS) entry which is preliminary data.</text>
</comment>
<sequence length="187" mass="20081">MTKRIIVGVSGASGAQLALKTLEILKALSVETYLVHSKGAVASVQHELGKDGVEQLKVLASVTYAPDEMTAAIASGSFHTDGMIITPCSMRTLSGVAYSFSDNLLTRAADVVLKERRKLVLVPRETPLHEGHLEAMLKVTRLGGIIAPPVPPFYADMQNKEDMLTEIAARGINTLGIDPGVNMTKWQ</sequence>
<feature type="binding site" evidence="5">
    <location>
        <position position="154"/>
    </location>
    <ligand>
        <name>dimethylallyl phosphate</name>
        <dbReference type="ChEBI" id="CHEBI:88052"/>
    </ligand>
</feature>
<feature type="binding site" evidence="5">
    <location>
        <position position="170"/>
    </location>
    <ligand>
        <name>dimethylallyl phosphate</name>
        <dbReference type="ChEBI" id="CHEBI:88052"/>
    </ligand>
</feature>
<evidence type="ECO:0000313" key="7">
    <source>
        <dbReference type="EMBL" id="SFK01538.1"/>
    </source>
</evidence>
<keyword evidence="8" id="KW-1185">Reference proteome</keyword>
<keyword evidence="3 5" id="KW-0288">FMN</keyword>
<evidence type="ECO:0000256" key="3">
    <source>
        <dbReference type="ARBA" id="ARBA00022643"/>
    </source>
</evidence>
<reference evidence="7 8" key="1">
    <citation type="submission" date="2016-10" db="EMBL/GenBank/DDBJ databases">
        <authorList>
            <person name="Varghese N."/>
            <person name="Submissions S."/>
        </authorList>
    </citation>
    <scope>NUCLEOTIDE SEQUENCE [LARGE SCALE GENOMIC DNA]</scope>
    <source>
        <strain evidence="7 8">DSM 16392</strain>
    </source>
</reference>
<dbReference type="RefSeq" id="WP_093516821.1">
    <property type="nucleotide sequence ID" value="NZ_FOSK01000001.1"/>
</dbReference>
<feature type="domain" description="Flavoprotein" evidence="6">
    <location>
        <begin position="3"/>
        <end position="163"/>
    </location>
</feature>
<name>A0A1I3W1Q8_9HYPH</name>
<dbReference type="HAMAP" id="MF_01984">
    <property type="entry name" value="ubiX_pad"/>
    <property type="match status" value="1"/>
</dbReference>
<comment type="caution">
    <text evidence="5">Lacks conserved residue(s) required for the propagation of feature annotation.</text>
</comment>
<proteinExistence type="inferred from homology"/>
<organism evidence="7 8">
    <name type="scientific">Pseudovibrio ascidiaceicola</name>
    <dbReference type="NCBI Taxonomy" id="285279"/>
    <lineage>
        <taxon>Bacteria</taxon>
        <taxon>Pseudomonadati</taxon>
        <taxon>Pseudomonadota</taxon>
        <taxon>Alphaproteobacteria</taxon>
        <taxon>Hyphomicrobiales</taxon>
        <taxon>Stappiaceae</taxon>
        <taxon>Pseudovibrio</taxon>
    </lineage>
</organism>
<dbReference type="EMBL" id="FOSK01000001">
    <property type="protein sequence ID" value="SFK01538.1"/>
    <property type="molecule type" value="Genomic_DNA"/>
</dbReference>
<dbReference type="InterPro" id="IPR003382">
    <property type="entry name" value="Flavoprotein"/>
</dbReference>
<dbReference type="EC" id="2.5.1.129" evidence="5"/>
<comment type="function">
    <text evidence="5">Flavin prenyltransferase that catalyzes the synthesis of the prenylated FMN cofactor (prenyl-FMN) for 4-hydroxy-3-polyprenylbenzoic acid decarboxylase UbiD. The prenyltransferase is metal-independent and links a dimethylallyl moiety from dimethylallyl monophosphate (DMAP) to the flavin N5 and C6 atoms of FMN.</text>
</comment>
<dbReference type="Proteomes" id="UP000199598">
    <property type="component" value="Unassembled WGS sequence"/>
</dbReference>
<dbReference type="NCBIfam" id="TIGR00421">
    <property type="entry name" value="ubiX_pad"/>
    <property type="match status" value="1"/>
</dbReference>
<accession>A0A1I3W1Q8</accession>
<feature type="binding site" evidence="5">
    <location>
        <position position="124"/>
    </location>
    <ligand>
        <name>FMN</name>
        <dbReference type="ChEBI" id="CHEBI:58210"/>
    </ligand>
</feature>
<comment type="similarity">
    <text evidence="5">Belongs to the UbiX/PAD1 family.</text>
</comment>
<feature type="binding site" evidence="5">
    <location>
        <position position="37"/>
    </location>
    <ligand>
        <name>FMN</name>
        <dbReference type="ChEBI" id="CHEBI:58210"/>
    </ligand>
</feature>
<keyword evidence="1 5" id="KW-0637">Prenyltransferase</keyword>
<evidence type="ECO:0000256" key="1">
    <source>
        <dbReference type="ARBA" id="ARBA00022602"/>
    </source>
</evidence>
<dbReference type="InterPro" id="IPR036551">
    <property type="entry name" value="Flavin_trans-like"/>
</dbReference>
<dbReference type="NCBIfam" id="NF004685">
    <property type="entry name" value="PRK06029.1"/>
    <property type="match status" value="1"/>
</dbReference>
<comment type="catalytic activity">
    <reaction evidence="5">
        <text>dimethylallyl phosphate + FMNH2 = prenylated FMNH2 + phosphate</text>
        <dbReference type="Rhea" id="RHEA:37743"/>
        <dbReference type="ChEBI" id="CHEBI:43474"/>
        <dbReference type="ChEBI" id="CHEBI:57618"/>
        <dbReference type="ChEBI" id="CHEBI:87467"/>
        <dbReference type="ChEBI" id="CHEBI:88052"/>
        <dbReference type="EC" id="2.5.1.129"/>
    </reaction>
</comment>
<dbReference type="SUPFAM" id="SSF52507">
    <property type="entry name" value="Homo-oligomeric flavin-containing Cys decarboxylases, HFCD"/>
    <property type="match status" value="1"/>
</dbReference>
<feature type="binding site" evidence="5">
    <location>
        <begin position="89"/>
        <end position="92"/>
    </location>
    <ligand>
        <name>FMN</name>
        <dbReference type="ChEBI" id="CHEBI:58210"/>
    </ligand>
</feature>